<evidence type="ECO:0000256" key="2">
    <source>
        <dbReference type="ARBA" id="ARBA00004496"/>
    </source>
</evidence>
<evidence type="ECO:0000259" key="9">
    <source>
        <dbReference type="PROSITE" id="PS00745"/>
    </source>
</evidence>
<dbReference type="FunFam" id="3.30.70.1660:FF:000004">
    <property type="entry name" value="Peptide chain release factor 1"/>
    <property type="match status" value="1"/>
</dbReference>
<dbReference type="Pfam" id="PF00472">
    <property type="entry name" value="RF-1"/>
    <property type="match status" value="1"/>
</dbReference>
<dbReference type="Gene3D" id="3.30.70.1660">
    <property type="match status" value="1"/>
</dbReference>
<dbReference type="EMBL" id="JAEKNN010000062">
    <property type="protein sequence ID" value="MBJ7610395.1"/>
    <property type="molecule type" value="Genomic_DNA"/>
</dbReference>
<keyword evidence="4 8" id="KW-0488">Methylation</keyword>
<dbReference type="PROSITE" id="PS00745">
    <property type="entry name" value="RF_PROK_I"/>
    <property type="match status" value="1"/>
</dbReference>
<comment type="PTM">
    <text evidence="8">Methylated by PrmC. Methylation increases the termination efficiency of RF1.</text>
</comment>
<evidence type="ECO:0000256" key="8">
    <source>
        <dbReference type="HAMAP-Rule" id="MF_00093"/>
    </source>
</evidence>
<dbReference type="PANTHER" id="PTHR43804:SF7">
    <property type="entry name" value="LD18447P"/>
    <property type="match status" value="1"/>
</dbReference>
<evidence type="ECO:0000256" key="5">
    <source>
        <dbReference type="ARBA" id="ARBA00022490"/>
    </source>
</evidence>
<dbReference type="HAMAP" id="MF_00093">
    <property type="entry name" value="Rel_fac_1"/>
    <property type="match status" value="1"/>
</dbReference>
<proteinExistence type="inferred from homology"/>
<comment type="caution">
    <text evidence="10">The sequence shown here is derived from an EMBL/GenBank/DDBJ whole genome shotgun (WGS) entry which is preliminary data.</text>
</comment>
<dbReference type="Pfam" id="PF03462">
    <property type="entry name" value="PCRF"/>
    <property type="match status" value="1"/>
</dbReference>
<evidence type="ECO:0000313" key="11">
    <source>
        <dbReference type="Proteomes" id="UP000614410"/>
    </source>
</evidence>
<dbReference type="InterPro" id="IPR004373">
    <property type="entry name" value="RF-1"/>
</dbReference>
<organism evidence="10 11">
    <name type="scientific">Candidatus Amunia macphersoniae</name>
    <dbReference type="NCBI Taxonomy" id="3127014"/>
    <lineage>
        <taxon>Bacteria</taxon>
        <taxon>Bacillati</taxon>
        <taxon>Candidatus Dormiibacterota</taxon>
        <taxon>Candidatus Dormibacteria</taxon>
        <taxon>Candidatus Aeolococcales</taxon>
        <taxon>Candidatus Aeolococcaceae</taxon>
        <taxon>Candidatus Amunia</taxon>
    </lineage>
</organism>
<name>A0A934KRC7_9BACT</name>
<evidence type="ECO:0000313" key="10">
    <source>
        <dbReference type="EMBL" id="MBJ7610395.1"/>
    </source>
</evidence>
<dbReference type="NCBIfam" id="NF001859">
    <property type="entry name" value="PRK00591.1"/>
    <property type="match status" value="1"/>
</dbReference>
<keyword evidence="5 8" id="KW-0963">Cytoplasm</keyword>
<dbReference type="NCBIfam" id="TIGR00019">
    <property type="entry name" value="prfA"/>
    <property type="match status" value="1"/>
</dbReference>
<sequence length="359" mass="40619">MDDRLRALEERFDEIGVQLAEPDAYSDIDRVQQLSQEQARLREVVETGRAWRAARLAVRESQEMQRNQSDADIVELAAEEETTQRALEERAQQHLRTLLVPTDPNDQRDVVVEIRAGTGGDEAAIFAADLFRMYGRYAERQRWRVELLEASESGTHGFKEVIFEVHGHAAYSKLKFESGVHRVQRVPQTESQGRIHTSAASVVVLPEADEVEVTIAENELKIDVYRSTGPGGQSVNTTDSAVRITHLPTGLVVTCQDEKSQIKNRAKALRVLRARLYDLAQAERDAELRATRRSAVGSGDRSEKIRTYNYPQSRITDHRIHLDVFQLTKVMDGELDMLIEPLAQEDQAQRLLDDEDGHG</sequence>
<dbReference type="Gene3D" id="3.30.160.20">
    <property type="match status" value="1"/>
</dbReference>
<evidence type="ECO:0000256" key="3">
    <source>
        <dbReference type="ARBA" id="ARBA00010835"/>
    </source>
</evidence>
<dbReference type="PANTHER" id="PTHR43804">
    <property type="entry name" value="LD18447P"/>
    <property type="match status" value="1"/>
</dbReference>
<comment type="similarity">
    <text evidence="3 8">Belongs to the prokaryotic/mitochondrial release factor family.</text>
</comment>
<protein>
    <recommendedName>
        <fullName evidence="7 8">Peptide chain release factor 1</fullName>
        <shortName evidence="8">RF-1</shortName>
    </recommendedName>
</protein>
<evidence type="ECO:0000256" key="7">
    <source>
        <dbReference type="ARBA" id="ARBA00050039"/>
    </source>
</evidence>
<keyword evidence="6 8" id="KW-0648">Protein biosynthesis</keyword>
<dbReference type="InterPro" id="IPR000352">
    <property type="entry name" value="Pep_chain_release_fac_I"/>
</dbReference>
<dbReference type="InterPro" id="IPR050057">
    <property type="entry name" value="Prokaryotic/Mito_RF"/>
</dbReference>
<dbReference type="Gene3D" id="6.10.140.1950">
    <property type="match status" value="1"/>
</dbReference>
<accession>A0A934KRC7</accession>
<dbReference type="SMART" id="SM00937">
    <property type="entry name" value="PCRF"/>
    <property type="match status" value="1"/>
</dbReference>
<dbReference type="GO" id="GO:0005829">
    <property type="term" value="C:cytosol"/>
    <property type="evidence" value="ECO:0007669"/>
    <property type="project" value="UniProtKB-ARBA"/>
</dbReference>
<evidence type="ECO:0000256" key="4">
    <source>
        <dbReference type="ARBA" id="ARBA00022481"/>
    </source>
</evidence>
<dbReference type="FunFam" id="3.30.70.1660:FF:000002">
    <property type="entry name" value="Peptide chain release factor 1"/>
    <property type="match status" value="1"/>
</dbReference>
<comment type="function">
    <text evidence="1 8">Peptide chain release factor 1 directs the termination of translation in response to the peptide chain termination codons UAG and UAA.</text>
</comment>
<dbReference type="SUPFAM" id="SSF75620">
    <property type="entry name" value="Release factor"/>
    <property type="match status" value="1"/>
</dbReference>
<dbReference type="Proteomes" id="UP000614410">
    <property type="component" value="Unassembled WGS sequence"/>
</dbReference>
<gene>
    <name evidence="8 10" type="primary">prfA</name>
    <name evidence="10" type="ORF">JF887_13330</name>
</gene>
<dbReference type="GO" id="GO:0016149">
    <property type="term" value="F:translation release factor activity, codon specific"/>
    <property type="evidence" value="ECO:0007669"/>
    <property type="project" value="UniProtKB-UniRule"/>
</dbReference>
<comment type="subcellular location">
    <subcellularLocation>
        <location evidence="2 8">Cytoplasm</location>
    </subcellularLocation>
</comment>
<evidence type="ECO:0000256" key="1">
    <source>
        <dbReference type="ARBA" id="ARBA00002986"/>
    </source>
</evidence>
<dbReference type="FunFam" id="3.30.160.20:FF:000004">
    <property type="entry name" value="Peptide chain release factor 1"/>
    <property type="match status" value="1"/>
</dbReference>
<feature type="domain" description="Prokaryotic-type class I peptide chain release factors" evidence="9">
    <location>
        <begin position="226"/>
        <end position="242"/>
    </location>
</feature>
<evidence type="ECO:0000256" key="6">
    <source>
        <dbReference type="ARBA" id="ARBA00022917"/>
    </source>
</evidence>
<dbReference type="InterPro" id="IPR045853">
    <property type="entry name" value="Pep_chain_release_fac_I_sf"/>
</dbReference>
<reference evidence="10 11" key="1">
    <citation type="submission" date="2020-10" db="EMBL/GenBank/DDBJ databases">
        <title>Ca. Dormibacterota MAGs.</title>
        <authorList>
            <person name="Montgomery K."/>
        </authorList>
    </citation>
    <scope>NUCLEOTIDE SEQUENCE [LARGE SCALE GENOMIC DNA]</scope>
    <source>
        <strain evidence="10">Mitchell_Peninsula_5</strain>
    </source>
</reference>
<dbReference type="AlphaFoldDB" id="A0A934KRC7"/>
<dbReference type="InterPro" id="IPR005139">
    <property type="entry name" value="PCRF"/>
</dbReference>
<feature type="modified residue" description="N5-methylglutamine" evidence="8">
    <location>
        <position position="233"/>
    </location>
</feature>